<accession>A0A8D5A6V2</accession>
<dbReference type="Gene3D" id="3.30.300.30">
    <property type="match status" value="1"/>
</dbReference>
<dbReference type="EMBL" id="AP019697">
    <property type="protein sequence ID" value="BBK25855.1"/>
    <property type="molecule type" value="Genomic_DNA"/>
</dbReference>
<evidence type="ECO:0000256" key="3">
    <source>
        <dbReference type="SAM" id="Phobius"/>
    </source>
</evidence>
<dbReference type="AlphaFoldDB" id="A0A8D5A6V2"/>
<comment type="similarity">
    <text evidence="1">Belongs to the ATP-dependent AMP-binding enzyme family.</text>
</comment>
<feature type="domain" description="AMP-dependent synthetase/ligase" evidence="4">
    <location>
        <begin position="12"/>
        <end position="344"/>
    </location>
</feature>
<dbReference type="OrthoDB" id="9778383at2"/>
<dbReference type="Gene3D" id="3.40.50.12780">
    <property type="entry name" value="N-terminal domain of ligase-like"/>
    <property type="match status" value="1"/>
</dbReference>
<keyword evidence="3" id="KW-1133">Transmembrane helix</keyword>
<keyword evidence="7" id="KW-1185">Reference proteome</keyword>
<dbReference type="InterPro" id="IPR000873">
    <property type="entry name" value="AMP-dep_synth/lig_dom"/>
</dbReference>
<protein>
    <submittedName>
        <fullName evidence="6">Long-chain-fatty-acid--CoA ligase</fullName>
    </submittedName>
</protein>
<dbReference type="KEGG" id="dho:Dia5BBH33_17900"/>
<evidence type="ECO:0000256" key="1">
    <source>
        <dbReference type="ARBA" id="ARBA00006432"/>
    </source>
</evidence>
<organism evidence="6 7">
    <name type="scientific">Dialister hominis</name>
    <dbReference type="NCBI Taxonomy" id="2582419"/>
    <lineage>
        <taxon>Bacteria</taxon>
        <taxon>Bacillati</taxon>
        <taxon>Bacillota</taxon>
        <taxon>Negativicutes</taxon>
        <taxon>Veillonellales</taxon>
        <taxon>Veillonellaceae</taxon>
        <taxon>Dialister</taxon>
    </lineage>
</organism>
<dbReference type="GO" id="GO:0031956">
    <property type="term" value="F:medium-chain fatty acid-CoA ligase activity"/>
    <property type="evidence" value="ECO:0007669"/>
    <property type="project" value="TreeGrafter"/>
</dbReference>
<dbReference type="SUPFAM" id="SSF56801">
    <property type="entry name" value="Acetyl-CoA synthetase-like"/>
    <property type="match status" value="1"/>
</dbReference>
<keyword evidence="3" id="KW-0472">Membrane</keyword>
<dbReference type="PANTHER" id="PTHR43201">
    <property type="entry name" value="ACYL-COA SYNTHETASE"/>
    <property type="match status" value="1"/>
</dbReference>
<dbReference type="Proteomes" id="UP000320585">
    <property type="component" value="Chromosome"/>
</dbReference>
<gene>
    <name evidence="6" type="ORF">Dia5BBH33_17900</name>
</gene>
<proteinExistence type="inferred from homology"/>
<evidence type="ECO:0000313" key="7">
    <source>
        <dbReference type="Proteomes" id="UP000320585"/>
    </source>
</evidence>
<keyword evidence="3" id="KW-0812">Transmembrane</keyword>
<reference evidence="7" key="1">
    <citation type="submission" date="2019-05" db="EMBL/GenBank/DDBJ databases">
        <title>Complete genome sequencing of Dialister sp. strain 5BBH33.</title>
        <authorList>
            <person name="Sakamoto M."/>
            <person name="Murakami T."/>
            <person name="Mori H."/>
        </authorList>
    </citation>
    <scope>NUCLEOTIDE SEQUENCE [LARGE SCALE GENOMIC DNA]</scope>
    <source>
        <strain evidence="7">5BBH33</strain>
    </source>
</reference>
<keyword evidence="2 6" id="KW-0436">Ligase</keyword>
<evidence type="ECO:0000259" key="5">
    <source>
        <dbReference type="Pfam" id="PF13193"/>
    </source>
</evidence>
<feature type="transmembrane region" description="Helical" evidence="3">
    <location>
        <begin position="59"/>
        <end position="77"/>
    </location>
</feature>
<dbReference type="GO" id="GO:0006631">
    <property type="term" value="P:fatty acid metabolic process"/>
    <property type="evidence" value="ECO:0007669"/>
    <property type="project" value="TreeGrafter"/>
</dbReference>
<dbReference type="InterPro" id="IPR025110">
    <property type="entry name" value="AMP-bd_C"/>
</dbReference>
<dbReference type="InterPro" id="IPR042099">
    <property type="entry name" value="ANL_N_sf"/>
</dbReference>
<dbReference type="InterPro" id="IPR020845">
    <property type="entry name" value="AMP-binding_CS"/>
</dbReference>
<dbReference type="PROSITE" id="PS00455">
    <property type="entry name" value="AMP_BINDING"/>
    <property type="match status" value="1"/>
</dbReference>
<dbReference type="GeneID" id="92717003"/>
<dbReference type="InterPro" id="IPR045851">
    <property type="entry name" value="AMP-bd_C_sf"/>
</dbReference>
<evidence type="ECO:0000313" key="6">
    <source>
        <dbReference type="EMBL" id="BBK25855.1"/>
    </source>
</evidence>
<dbReference type="Pfam" id="PF13193">
    <property type="entry name" value="AMP-binding_C"/>
    <property type="match status" value="1"/>
</dbReference>
<evidence type="ECO:0000259" key="4">
    <source>
        <dbReference type="Pfam" id="PF00501"/>
    </source>
</evidence>
<evidence type="ECO:0000256" key="2">
    <source>
        <dbReference type="ARBA" id="ARBA00022598"/>
    </source>
</evidence>
<dbReference type="PANTHER" id="PTHR43201:SF5">
    <property type="entry name" value="MEDIUM-CHAIN ACYL-COA LIGASE ACSF2, MITOCHONDRIAL"/>
    <property type="match status" value="1"/>
</dbReference>
<feature type="domain" description="AMP-binding enzyme C-terminal" evidence="5">
    <location>
        <begin position="395"/>
        <end position="470"/>
    </location>
</feature>
<name>A0A8D5A6V2_9FIRM</name>
<dbReference type="RefSeq" id="WP_143332841.1">
    <property type="nucleotide sequence ID" value="NZ_AP019697.1"/>
</dbReference>
<dbReference type="Pfam" id="PF00501">
    <property type="entry name" value="AMP-binding"/>
    <property type="match status" value="1"/>
</dbReference>
<sequence>MFVHEMINGADPAHIALDGDVEITYGQLAETIRRFRNLLYREGVRKGDRVGLYCANRPGFIYTYMAVISLGAIIIPINNSLVDREVDFILKDSGSKLVVSDVPLTVSCRVIDLHDYDYEAKDGPLEEAPPFPSDLTEDDVCALVYTSGTTGSPKGAMLTHKNLISNVEQFTKQVIFMPEDKVLCILPMFHCYGLTTVVNSSLYHHSTIVILRFKSSSEIINTIVEHSVTIAIMVPPMYNLLARKGEPSVMETVHDFISGGASIPQPVAKAFYDRFGHPVREGYGLTEASPVVSVLPENKPKYLTSGPAIPGVEAMILTENGGPYVPGTVGELLVRGDNVMKGYWNKPEETKKVFTEDGWLRTGDLAYMDEDSYIYIVDRLKDLIIVNGENVYPGEVEDCIYEVEGVGECAVVGHPDPLRGQAVWAYVVMKDGYEYDENKIRKYMAGNIATYKIPRRFIPMDALPKNATGKILKRALRNG</sequence>